<gene>
    <name evidence="2" type="ORF">Clopa_2081</name>
</gene>
<organism evidence="2 3">
    <name type="scientific">Clostridium pasteurianum BC1</name>
    <dbReference type="NCBI Taxonomy" id="86416"/>
    <lineage>
        <taxon>Bacteria</taxon>
        <taxon>Bacillati</taxon>
        <taxon>Bacillota</taxon>
        <taxon>Clostridia</taxon>
        <taxon>Eubacteriales</taxon>
        <taxon>Clostridiaceae</taxon>
        <taxon>Clostridium</taxon>
    </lineage>
</organism>
<dbReference type="AlphaFoldDB" id="R4K8U2"/>
<dbReference type="PATRIC" id="fig|86416.3.peg.2054"/>
<keyword evidence="3" id="KW-1185">Reference proteome</keyword>
<dbReference type="SUPFAM" id="SSF52540">
    <property type="entry name" value="P-loop containing nucleoside triphosphate hydrolases"/>
    <property type="match status" value="1"/>
</dbReference>
<proteinExistence type="predicted"/>
<reference evidence="2 3" key="1">
    <citation type="submission" date="2012-01" db="EMBL/GenBank/DDBJ databases">
        <title>Complete sequence of chromosome of Clostridium pasteurianum BC1.</title>
        <authorList>
            <consortium name="US DOE Joint Genome Institute"/>
            <person name="Lucas S."/>
            <person name="Han J."/>
            <person name="Lapidus A."/>
            <person name="Cheng J.-F."/>
            <person name="Goodwin L."/>
            <person name="Pitluck S."/>
            <person name="Peters L."/>
            <person name="Mikhailova N."/>
            <person name="Teshima H."/>
            <person name="Detter J.C."/>
            <person name="Han C."/>
            <person name="Tapia R."/>
            <person name="Land M."/>
            <person name="Hauser L."/>
            <person name="Kyrpides N."/>
            <person name="Ivanova N."/>
            <person name="Pagani I."/>
            <person name="Dunn J."/>
            <person name="Taghavi S."/>
            <person name="Francis A."/>
            <person name="van der Lelie D."/>
            <person name="Woyke T."/>
        </authorList>
    </citation>
    <scope>NUCLEOTIDE SEQUENCE [LARGE SCALE GENOMIC DNA]</scope>
    <source>
        <strain evidence="2 3">BC1</strain>
    </source>
</reference>
<evidence type="ECO:0000313" key="2">
    <source>
        <dbReference type="EMBL" id="AGK96964.1"/>
    </source>
</evidence>
<dbReference type="Proteomes" id="UP000013523">
    <property type="component" value="Chromosome"/>
</dbReference>
<evidence type="ECO:0000313" key="3">
    <source>
        <dbReference type="Proteomes" id="UP000013523"/>
    </source>
</evidence>
<dbReference type="KEGG" id="cpas:Clopa_2081"/>
<dbReference type="RefSeq" id="WP_015615272.1">
    <property type="nucleotide sequence ID" value="NC_021182.1"/>
</dbReference>
<dbReference type="HOGENOM" id="CLU_3166524_0_0_9"/>
<dbReference type="EMBL" id="CP003261">
    <property type="protein sequence ID" value="AGK96964.1"/>
    <property type="molecule type" value="Genomic_DNA"/>
</dbReference>
<feature type="region of interest" description="Disordered" evidence="1">
    <location>
        <begin position="28"/>
        <end position="47"/>
    </location>
</feature>
<name>R4K8U2_CLOPA</name>
<protein>
    <submittedName>
        <fullName evidence="2">Uncharacterized protein</fullName>
    </submittedName>
</protein>
<sequence length="47" mass="4963">MSSIGKKITVIGSPGSGKSTFSKKLTEKTGISLNSQNDKKSIFESTN</sequence>
<feature type="compositionally biased region" description="Basic and acidic residues" evidence="1">
    <location>
        <begin position="37"/>
        <end position="47"/>
    </location>
</feature>
<accession>R4K8U2</accession>
<feature type="region of interest" description="Disordered" evidence="1">
    <location>
        <begin position="1"/>
        <end position="22"/>
    </location>
</feature>
<dbReference type="InterPro" id="IPR027417">
    <property type="entry name" value="P-loop_NTPase"/>
</dbReference>
<dbReference type="Gene3D" id="3.40.50.300">
    <property type="entry name" value="P-loop containing nucleotide triphosphate hydrolases"/>
    <property type="match status" value="1"/>
</dbReference>
<evidence type="ECO:0000256" key="1">
    <source>
        <dbReference type="SAM" id="MobiDB-lite"/>
    </source>
</evidence>